<protein>
    <submittedName>
        <fullName evidence="2">Uncharacterized protein</fullName>
    </submittedName>
</protein>
<evidence type="ECO:0000313" key="2">
    <source>
        <dbReference type="WBParaSite" id="PEQ_0001161601-mRNA-1"/>
    </source>
</evidence>
<dbReference type="WBParaSite" id="PEQ_0001161601-mRNA-1">
    <property type="protein sequence ID" value="PEQ_0001161601-mRNA-1"/>
    <property type="gene ID" value="PEQ_0001161601"/>
</dbReference>
<evidence type="ECO:0000313" key="1">
    <source>
        <dbReference type="Proteomes" id="UP000887564"/>
    </source>
</evidence>
<name>A0A914SBZ8_PAREQ</name>
<proteinExistence type="predicted"/>
<keyword evidence="1" id="KW-1185">Reference proteome</keyword>
<dbReference type="AlphaFoldDB" id="A0A914SBZ8"/>
<accession>A0A914SBZ8</accession>
<reference evidence="2" key="1">
    <citation type="submission" date="2022-11" db="UniProtKB">
        <authorList>
            <consortium name="WormBaseParasite"/>
        </authorList>
    </citation>
    <scope>IDENTIFICATION</scope>
</reference>
<sequence length="177" mass="19936">MQSKETQAPSYEPLVNYSCAVYECGGRANSKTPRAACDTISPGGISYWDVTDRDILLAGFPSDIPTIDFVLLDVFPFNRTVISKTENEREIAKNVNCHLHRPFSANFSPVLSVSRNPVALQILFWNVMRHLRDTCCDYPSLGTYICHCTFCTFCTVILQLTLEPGPKAWLNRPRRLG</sequence>
<organism evidence="1 2">
    <name type="scientific">Parascaris equorum</name>
    <name type="common">Equine roundworm</name>
    <dbReference type="NCBI Taxonomy" id="6256"/>
    <lineage>
        <taxon>Eukaryota</taxon>
        <taxon>Metazoa</taxon>
        <taxon>Ecdysozoa</taxon>
        <taxon>Nematoda</taxon>
        <taxon>Chromadorea</taxon>
        <taxon>Rhabditida</taxon>
        <taxon>Spirurina</taxon>
        <taxon>Ascaridomorpha</taxon>
        <taxon>Ascaridoidea</taxon>
        <taxon>Ascarididae</taxon>
        <taxon>Parascaris</taxon>
    </lineage>
</organism>
<dbReference type="Proteomes" id="UP000887564">
    <property type="component" value="Unplaced"/>
</dbReference>